<dbReference type="Proteomes" id="UP000604046">
    <property type="component" value="Unassembled WGS sequence"/>
</dbReference>
<name>A0A812PA86_9DINO</name>
<protein>
    <submittedName>
        <fullName evidence="1">Uncharacterized protein</fullName>
    </submittedName>
</protein>
<evidence type="ECO:0000313" key="2">
    <source>
        <dbReference type="Proteomes" id="UP000604046"/>
    </source>
</evidence>
<dbReference type="AlphaFoldDB" id="A0A812PA86"/>
<reference evidence="1" key="1">
    <citation type="submission" date="2021-02" db="EMBL/GenBank/DDBJ databases">
        <authorList>
            <person name="Dougan E. K."/>
            <person name="Rhodes N."/>
            <person name="Thang M."/>
            <person name="Chan C."/>
        </authorList>
    </citation>
    <scope>NUCLEOTIDE SEQUENCE</scope>
</reference>
<sequence length="235" mass="25902">MAKMRPLVALAIVLSVFAALPAFFGQWRPQPRVRRLHTLRVSDSDESLMELLESEDLEDLEDALEEELERSIADIKAFEIPDETREKYETEISVGDAEAVGTLRHFATPVYRASLTDPASSGELNLEIFEAAAQLRESDLAGRAWCEENYPGGYTSFSSQKNLNDAIPCFQALEAKLRPHLEAFLEETRLMGGRDTSQLRMTDLLRVGDLALLGSTGLAPLGAAAQGALYDRSVG</sequence>
<evidence type="ECO:0000313" key="1">
    <source>
        <dbReference type="EMBL" id="CAE7339778.1"/>
    </source>
</evidence>
<comment type="caution">
    <text evidence="1">The sequence shown here is derived from an EMBL/GenBank/DDBJ whole genome shotgun (WGS) entry which is preliminary data.</text>
</comment>
<dbReference type="Gene3D" id="2.60.120.620">
    <property type="entry name" value="q2cbj1_9rhob like domain"/>
    <property type="match status" value="1"/>
</dbReference>
<dbReference type="EMBL" id="CAJNDS010002124">
    <property type="protein sequence ID" value="CAE7339778.1"/>
    <property type="molecule type" value="Genomic_DNA"/>
</dbReference>
<proteinExistence type="predicted"/>
<gene>
    <name evidence="1" type="ORF">SNAT2548_LOCUS17777</name>
</gene>
<organism evidence="1 2">
    <name type="scientific">Symbiodinium natans</name>
    <dbReference type="NCBI Taxonomy" id="878477"/>
    <lineage>
        <taxon>Eukaryota</taxon>
        <taxon>Sar</taxon>
        <taxon>Alveolata</taxon>
        <taxon>Dinophyceae</taxon>
        <taxon>Suessiales</taxon>
        <taxon>Symbiodiniaceae</taxon>
        <taxon>Symbiodinium</taxon>
    </lineage>
</organism>
<keyword evidence="2" id="KW-1185">Reference proteome</keyword>
<accession>A0A812PA86</accession>